<dbReference type="PRINTS" id="PR00364">
    <property type="entry name" value="DISEASERSIST"/>
</dbReference>
<dbReference type="Proteomes" id="UP001159387">
    <property type="component" value="Unassembled WGS sequence"/>
</dbReference>
<feature type="repeat" description="WD" evidence="3">
    <location>
        <begin position="820"/>
        <end position="861"/>
    </location>
</feature>
<reference evidence="6 7" key="1">
    <citation type="journal article" date="2023" name="J. Phycol.">
        <title>Chrysosporum ovalisporum is synonymous with the true-branching cyanobacterium Umezakia natans (Nostocales/Aphanizomenonaceae).</title>
        <authorList>
            <person name="McGregor G.B."/>
            <person name="Sendall B.C."/>
            <person name="Niiyama Y."/>
            <person name="Tuji A."/>
            <person name="Willis A."/>
        </authorList>
    </citation>
    <scope>NUCLEOTIDE SEQUENCE [LARGE SCALE GENOMIC DNA]</scope>
    <source>
        <strain evidence="6 7">ANA360D</strain>
    </source>
</reference>
<feature type="domain" description="vWA-MoxR associated protein N-terminal HTH" evidence="5">
    <location>
        <begin position="1"/>
        <end position="86"/>
    </location>
</feature>
<feature type="repeat" description="WD" evidence="3">
    <location>
        <begin position="736"/>
        <end position="777"/>
    </location>
</feature>
<feature type="repeat" description="WD" evidence="3">
    <location>
        <begin position="778"/>
        <end position="819"/>
    </location>
</feature>
<dbReference type="PANTHER" id="PTHR19848">
    <property type="entry name" value="WD40 REPEAT PROTEIN"/>
    <property type="match status" value="1"/>
</dbReference>
<comment type="caution">
    <text evidence="6">The sequence shown here is derived from an EMBL/GenBank/DDBJ whole genome shotgun (WGS) entry which is preliminary data.</text>
</comment>
<dbReference type="SUPFAM" id="SSF52540">
    <property type="entry name" value="P-loop containing nucleoside triphosphate hydrolases"/>
    <property type="match status" value="1"/>
</dbReference>
<dbReference type="InterPro" id="IPR019775">
    <property type="entry name" value="WD40_repeat_CS"/>
</dbReference>
<feature type="repeat" description="WD" evidence="3">
    <location>
        <begin position="910"/>
        <end position="951"/>
    </location>
</feature>
<dbReference type="PRINTS" id="PR00320">
    <property type="entry name" value="GPROTEINBRPT"/>
</dbReference>
<evidence type="ECO:0000259" key="5">
    <source>
        <dbReference type="Pfam" id="PF26355"/>
    </source>
</evidence>
<dbReference type="CDD" id="cd00200">
    <property type="entry name" value="WD40"/>
    <property type="match status" value="2"/>
</dbReference>
<dbReference type="GO" id="GO:0043531">
    <property type="term" value="F:ADP binding"/>
    <property type="evidence" value="ECO:0007669"/>
    <property type="project" value="InterPro"/>
</dbReference>
<dbReference type="FunFam" id="2.130.10.10:FF:000228">
    <property type="entry name" value="COMPASS-like H3K4 histone methylase component WDR5A"/>
    <property type="match status" value="1"/>
</dbReference>
<evidence type="ECO:0000256" key="1">
    <source>
        <dbReference type="ARBA" id="ARBA00022574"/>
    </source>
</evidence>
<dbReference type="RefSeq" id="WP_280653594.1">
    <property type="nucleotide sequence ID" value="NZ_JANQDH010000025.1"/>
</dbReference>
<dbReference type="InterPro" id="IPR002182">
    <property type="entry name" value="NB-ARC"/>
</dbReference>
<dbReference type="InterPro" id="IPR058651">
    <property type="entry name" value="HTH_VMAP-M9"/>
</dbReference>
<dbReference type="Gene3D" id="2.130.10.10">
    <property type="entry name" value="YVTN repeat-like/Quinoprotein amine dehydrogenase"/>
    <property type="match status" value="7"/>
</dbReference>
<dbReference type="Pfam" id="PF00931">
    <property type="entry name" value="NB-ARC"/>
    <property type="match status" value="1"/>
</dbReference>
<sequence>MDIQQALALVDTLVFEKTGKHLSDLQRMLLHSSWSDPHLRYHDIAQTHGYSVNYLKQDIGPKLWQLLSEVCGEKVSKSSFRSALERKWHQADKNSVVTPKQNSSEKMRTYQDWGDVPDVTVFYNRTEELATLEKWIVGDGCRLVVLQGMGGIGKTHLSVKLGQQIQHQFEYLMWRSLVSSPPLQQLIRDILKFLNRGEENNLPIRLEEQISHLMQILKQKKCLLILDNAESIFKSGVLAGEYQTGYENYKTFFQGLGQCQHNSCLLLTTREKTQEISLMQGETSPVRCLNLAGLTAEAAVQILQLKGCFLESEECLQELLKKYSGNPLALKIIASIARDLYNGNVSELLRSNLFIPGEINEVLEQQFNRLPLAEKNFLYWLTLESEQFDESGLRSWYIPEIPTPMINRTIRSLLHRSLLEKKDKKFFLQPVVKEYLQNKLIEEILAEIERENILLLNQYPLVKSDAKEYVRQGQIQLFIRPLAERLLTLYKTVNKVETKLQTVLVNLRQKISLEPGYATGNIINILSHLQVELTGYDFSDLTVWSGCLQTISLHNVNFTGADLSKSVFAKQLTSILCLAFSDNGKLLATGDVNGEIHLWQVDNGQVVLKCKGHAGWVHSISFSPDGKMLCSGSSDHTVKLWDMFDGSCLKTLTGHDQRVRSVAFSPDGKFIASGSSDATIRLWDSNTGDCLQVLQGHENFIWSVAFSPDGRLIASGSEDKSVKLWDVNRGECLHTLLEHSRWVRCVAFSPDGKLLASGSGDRTLKIWETNTGKCWRTFTGHSQRLRSVAFSPDGNLVASGSGDHTVRLWSITDGKCVKNLHGHNSYLTSVAFSPNGAILATSGEDRSVRLWEVSTGSCIDVWQGYGSWIQSVAFSPDGKTLASGSEDQTVRLWHLETGQSLTTPPPAMVLKGHRGWVCSVAFSPDGKYLASGSSDYSIKLWDVNTGQCLKTFQGHKRWIRSVAFSCNGLTLASCSGDYTVKLWDMITGNCLKTLQGHEGWLWSVEFSPDQVTLASASEDKTIKLWDITTGNCIHTLRGHTSWVQGISFSPDGQLLASAGCDCTIRIWDVATGECLKTLWGHTSWVQSVAFSPQGNILASGSCDETVKLWNLNTSQCQLTIPAHQSWVWSVAFSPDGQILVSGGQDETIRLWDISTGKCLQILRAKRPYEQMCIKDAKGLTDMQREALKFLGAMD</sequence>
<feature type="repeat" description="WD" evidence="3">
    <location>
        <begin position="1036"/>
        <end position="1077"/>
    </location>
</feature>
<accession>A0AA43GRI5</accession>
<dbReference type="PROSITE" id="PS50082">
    <property type="entry name" value="WD_REPEATS_2"/>
    <property type="match status" value="14"/>
</dbReference>
<dbReference type="InterPro" id="IPR020472">
    <property type="entry name" value="WD40_PAC1"/>
</dbReference>
<keyword evidence="7" id="KW-1185">Reference proteome</keyword>
<gene>
    <name evidence="6" type="ORF">NWP17_03865</name>
</gene>
<dbReference type="Pfam" id="PF25173">
    <property type="entry name" value="Beta-prop_WDR3_1st"/>
    <property type="match status" value="2"/>
</dbReference>
<feature type="repeat" description="WD" evidence="3">
    <location>
        <begin position="952"/>
        <end position="993"/>
    </location>
</feature>
<evidence type="ECO:0000313" key="7">
    <source>
        <dbReference type="Proteomes" id="UP001159387"/>
    </source>
</evidence>
<dbReference type="EMBL" id="JANQDH010000025">
    <property type="protein sequence ID" value="MDH6059582.1"/>
    <property type="molecule type" value="Genomic_DNA"/>
</dbReference>
<dbReference type="InterPro" id="IPR036322">
    <property type="entry name" value="WD40_repeat_dom_sf"/>
</dbReference>
<evidence type="ECO:0000259" key="4">
    <source>
        <dbReference type="Pfam" id="PF00931"/>
    </source>
</evidence>
<feature type="repeat" description="WD" evidence="3">
    <location>
        <begin position="1120"/>
        <end position="1161"/>
    </location>
</feature>
<dbReference type="SUPFAM" id="SSF50978">
    <property type="entry name" value="WD40 repeat-like"/>
    <property type="match status" value="2"/>
</dbReference>
<dbReference type="Pfam" id="PF26355">
    <property type="entry name" value="HTH_VMAP-M9"/>
    <property type="match status" value="1"/>
</dbReference>
<dbReference type="AlphaFoldDB" id="A0AA43GRI5"/>
<dbReference type="InterPro" id="IPR015943">
    <property type="entry name" value="WD40/YVTN_repeat-like_dom_sf"/>
</dbReference>
<keyword evidence="1 3" id="KW-0853">WD repeat</keyword>
<dbReference type="PANTHER" id="PTHR19848:SF8">
    <property type="entry name" value="F-BOX AND WD REPEAT DOMAIN CONTAINING 7"/>
    <property type="match status" value="1"/>
</dbReference>
<evidence type="ECO:0000256" key="2">
    <source>
        <dbReference type="ARBA" id="ARBA00022737"/>
    </source>
</evidence>
<evidence type="ECO:0000256" key="3">
    <source>
        <dbReference type="PROSITE-ProRule" id="PRU00221"/>
    </source>
</evidence>
<feature type="repeat" description="WD" evidence="3">
    <location>
        <begin position="1078"/>
        <end position="1119"/>
    </location>
</feature>
<proteinExistence type="predicted"/>
<dbReference type="PROSITE" id="PS00678">
    <property type="entry name" value="WD_REPEATS_1"/>
    <property type="match status" value="11"/>
</dbReference>
<name>A0AA43GRI5_9CYAN</name>
<feature type="repeat" description="WD" evidence="3">
    <location>
        <begin position="568"/>
        <end position="609"/>
    </location>
</feature>
<feature type="repeat" description="WD" evidence="3">
    <location>
        <begin position="862"/>
        <end position="903"/>
    </location>
</feature>
<protein>
    <submittedName>
        <fullName evidence="6">NB-ARC domain-containing protein</fullName>
    </submittedName>
</protein>
<feature type="repeat" description="WD" evidence="3">
    <location>
        <begin position="652"/>
        <end position="693"/>
    </location>
</feature>
<feature type="repeat" description="WD" evidence="3">
    <location>
        <begin position="994"/>
        <end position="1035"/>
    </location>
</feature>
<feature type="repeat" description="WD" evidence="3">
    <location>
        <begin position="694"/>
        <end position="735"/>
    </location>
</feature>
<dbReference type="Gene3D" id="3.40.50.300">
    <property type="entry name" value="P-loop containing nucleotide triphosphate hydrolases"/>
    <property type="match status" value="1"/>
</dbReference>
<organism evidence="6 7">
    <name type="scientific">Chrysosporum bergii ANA360D</name>
    <dbReference type="NCBI Taxonomy" id="617107"/>
    <lineage>
        <taxon>Bacteria</taxon>
        <taxon>Bacillati</taxon>
        <taxon>Cyanobacteriota</taxon>
        <taxon>Cyanophyceae</taxon>
        <taxon>Nostocales</taxon>
        <taxon>Nodulariaceae</taxon>
        <taxon>Chrysosporum</taxon>
    </lineage>
</organism>
<dbReference type="InterPro" id="IPR027417">
    <property type="entry name" value="P-loop_NTPase"/>
</dbReference>
<dbReference type="PROSITE" id="PS50294">
    <property type="entry name" value="WD_REPEATS_REGION"/>
    <property type="match status" value="14"/>
</dbReference>
<dbReference type="Pfam" id="PF00400">
    <property type="entry name" value="WD40"/>
    <property type="match status" value="5"/>
</dbReference>
<keyword evidence="2" id="KW-0677">Repeat</keyword>
<dbReference type="SMART" id="SM00320">
    <property type="entry name" value="WD40"/>
    <property type="match status" value="14"/>
</dbReference>
<feature type="domain" description="NB-ARC" evidence="4">
    <location>
        <begin position="129"/>
        <end position="228"/>
    </location>
</feature>
<evidence type="ECO:0000313" key="6">
    <source>
        <dbReference type="EMBL" id="MDH6059582.1"/>
    </source>
</evidence>
<dbReference type="InterPro" id="IPR001680">
    <property type="entry name" value="WD40_rpt"/>
</dbReference>
<feature type="repeat" description="WD" evidence="3">
    <location>
        <begin position="610"/>
        <end position="651"/>
    </location>
</feature>